<evidence type="ECO:0000256" key="2">
    <source>
        <dbReference type="ARBA" id="ARBA00009749"/>
    </source>
</evidence>
<dbReference type="Pfam" id="PF03448">
    <property type="entry name" value="MgtE_N"/>
    <property type="match status" value="1"/>
</dbReference>
<dbReference type="SUPFAM" id="SSF158791">
    <property type="entry name" value="MgtE N-terminal domain-like"/>
    <property type="match status" value="1"/>
</dbReference>
<evidence type="ECO:0000313" key="12">
    <source>
        <dbReference type="Proteomes" id="UP000183975"/>
    </source>
</evidence>
<dbReference type="Pfam" id="PF00571">
    <property type="entry name" value="CBS"/>
    <property type="match status" value="2"/>
</dbReference>
<evidence type="ECO:0000313" key="11">
    <source>
        <dbReference type="EMBL" id="SHL20517.1"/>
    </source>
</evidence>
<dbReference type="SUPFAM" id="SSF161093">
    <property type="entry name" value="MgtE membrane domain-like"/>
    <property type="match status" value="1"/>
</dbReference>
<comment type="subunit">
    <text evidence="9">Homodimer.</text>
</comment>
<evidence type="ECO:0000256" key="1">
    <source>
        <dbReference type="ARBA" id="ARBA00004141"/>
    </source>
</evidence>
<keyword evidence="4 9" id="KW-0812">Transmembrane</keyword>
<evidence type="ECO:0000256" key="7">
    <source>
        <dbReference type="ARBA" id="ARBA00023136"/>
    </source>
</evidence>
<feature type="transmembrane region" description="Helical" evidence="9">
    <location>
        <begin position="308"/>
        <end position="329"/>
    </location>
</feature>
<dbReference type="GO" id="GO:0046872">
    <property type="term" value="F:metal ion binding"/>
    <property type="evidence" value="ECO:0007669"/>
    <property type="project" value="UniProtKB-KW"/>
</dbReference>
<dbReference type="InterPro" id="IPR000644">
    <property type="entry name" value="CBS_dom"/>
</dbReference>
<evidence type="ECO:0000256" key="9">
    <source>
        <dbReference type="RuleBase" id="RU362011"/>
    </source>
</evidence>
<sequence>MEEMQTLFDHFNELMDKGAYIQLKQELNEENAADLAEYFEELSAEKQLFIFRLLTKDMAAEVFSYMDSDTQEHIVHSITDKEVRNIVDEMFLDDTVDFLEEAPANLVKKVLRNTDAETRALINRFLNYPENSAGSLMTIEFVKLRGGMTVDVAMKQIKRTGMDKETIYTCYVIDGQRKLIGVVPLRTLICAKDEELVQDLMEEDVVSVHTTDDQEEVAQIFKKYNWMALPVTDLENRLVGIITVDDIVDVIEQETTEDMEKMAALLPSDEEYLKTPVLKLARNRIVWLCVLMVSGTLSSLVISHYQTLLATVMALSSFITIITGTGGNAGSQASTMIIRGMALGEIEVKDVLRVVWKEVRVGALCGIALGAVNMVRMTFFSPSTGFLVDFTVSISMAAVVVLSKTIGCTLPILAKILKVDPAMMAGPLISTLVDAVALIIYFSIATVLLM</sequence>
<feature type="transmembrane region" description="Helical" evidence="9">
    <location>
        <begin position="285"/>
        <end position="302"/>
    </location>
</feature>
<dbReference type="PANTHER" id="PTHR43773">
    <property type="entry name" value="MAGNESIUM TRANSPORTER MGTE"/>
    <property type="match status" value="1"/>
</dbReference>
<accession>A0A1M6YQL7</accession>
<dbReference type="NCBIfam" id="TIGR00400">
    <property type="entry name" value="mgtE"/>
    <property type="match status" value="1"/>
</dbReference>
<dbReference type="SMART" id="SM00924">
    <property type="entry name" value="MgtE_N"/>
    <property type="match status" value="1"/>
</dbReference>
<dbReference type="PANTHER" id="PTHR43773:SF1">
    <property type="entry name" value="MAGNESIUM TRANSPORTER MGTE"/>
    <property type="match status" value="1"/>
</dbReference>
<feature type="transmembrane region" description="Helical" evidence="9">
    <location>
        <begin position="425"/>
        <end position="449"/>
    </location>
</feature>
<keyword evidence="7 9" id="KW-0472">Membrane</keyword>
<dbReference type="EMBL" id="FRAH01000078">
    <property type="protein sequence ID" value="SHL20517.1"/>
    <property type="molecule type" value="Genomic_DNA"/>
</dbReference>
<evidence type="ECO:0000256" key="3">
    <source>
        <dbReference type="ARBA" id="ARBA00022448"/>
    </source>
</evidence>
<dbReference type="Gene3D" id="1.25.60.10">
    <property type="entry name" value="MgtE N-terminal domain-like"/>
    <property type="match status" value="1"/>
</dbReference>
<dbReference type="GO" id="GO:0005886">
    <property type="term" value="C:plasma membrane"/>
    <property type="evidence" value="ECO:0007669"/>
    <property type="project" value="UniProtKB-SubCell"/>
</dbReference>
<dbReference type="Pfam" id="PF01769">
    <property type="entry name" value="MgtE"/>
    <property type="match status" value="1"/>
</dbReference>
<dbReference type="InterPro" id="IPR046342">
    <property type="entry name" value="CBS_dom_sf"/>
</dbReference>
<protein>
    <recommendedName>
        <fullName evidence="9">Magnesium transporter MgtE</fullName>
    </recommendedName>
</protein>
<reference evidence="11 12" key="1">
    <citation type="submission" date="2016-11" db="EMBL/GenBank/DDBJ databases">
        <authorList>
            <person name="Jaros S."/>
            <person name="Januszkiewicz K."/>
            <person name="Wedrychowicz H."/>
        </authorList>
    </citation>
    <scope>NUCLEOTIDE SEQUENCE [LARGE SCALE GENOMIC DNA]</scope>
    <source>
        <strain evidence="11 12">DSM 14214</strain>
    </source>
</reference>
<comment type="similarity">
    <text evidence="2 9">Belongs to the SLC41A transporter family.</text>
</comment>
<dbReference type="SUPFAM" id="SSF54631">
    <property type="entry name" value="CBS-domain pair"/>
    <property type="match status" value="1"/>
</dbReference>
<dbReference type="InterPro" id="IPR036739">
    <property type="entry name" value="SLC41_membr_dom_sf"/>
</dbReference>
<evidence type="ECO:0000256" key="4">
    <source>
        <dbReference type="ARBA" id="ARBA00022692"/>
    </source>
</evidence>
<keyword evidence="6 9" id="KW-1133">Transmembrane helix</keyword>
<dbReference type="PROSITE" id="PS51371">
    <property type="entry name" value="CBS"/>
    <property type="match status" value="1"/>
</dbReference>
<dbReference type="Proteomes" id="UP000183975">
    <property type="component" value="Unassembled WGS sequence"/>
</dbReference>
<dbReference type="CDD" id="cd04606">
    <property type="entry name" value="CBS_pair_Mg_transporter"/>
    <property type="match status" value="1"/>
</dbReference>
<dbReference type="Gene3D" id="3.10.580.10">
    <property type="entry name" value="CBS-domain"/>
    <property type="match status" value="1"/>
</dbReference>
<dbReference type="InterPro" id="IPR038076">
    <property type="entry name" value="MgtE_N_sf"/>
</dbReference>
<keyword evidence="8" id="KW-0129">CBS domain</keyword>
<dbReference type="InterPro" id="IPR006667">
    <property type="entry name" value="SLC41_membr_dom"/>
</dbReference>
<organism evidence="11 12">
    <name type="scientific">Anaerotignum lactatifermentans DSM 14214</name>
    <dbReference type="NCBI Taxonomy" id="1121323"/>
    <lineage>
        <taxon>Bacteria</taxon>
        <taxon>Bacillati</taxon>
        <taxon>Bacillota</taxon>
        <taxon>Clostridia</taxon>
        <taxon>Lachnospirales</taxon>
        <taxon>Anaerotignaceae</taxon>
        <taxon>Anaerotignum</taxon>
    </lineage>
</organism>
<evidence type="ECO:0000256" key="8">
    <source>
        <dbReference type="PROSITE-ProRule" id="PRU00703"/>
    </source>
</evidence>
<keyword evidence="5 9" id="KW-0460">Magnesium</keyword>
<evidence type="ECO:0000256" key="5">
    <source>
        <dbReference type="ARBA" id="ARBA00022842"/>
    </source>
</evidence>
<dbReference type="AlphaFoldDB" id="A0A1M6YQL7"/>
<gene>
    <name evidence="11" type="ORF">SAMN02745138_03064</name>
</gene>
<dbReference type="SMART" id="SM00116">
    <property type="entry name" value="CBS"/>
    <property type="match status" value="2"/>
</dbReference>
<evidence type="ECO:0000256" key="6">
    <source>
        <dbReference type="ARBA" id="ARBA00022989"/>
    </source>
</evidence>
<evidence type="ECO:0000259" key="10">
    <source>
        <dbReference type="PROSITE" id="PS51371"/>
    </source>
</evidence>
<keyword evidence="3 9" id="KW-0813">Transport</keyword>
<dbReference type="Gene3D" id="1.10.357.20">
    <property type="entry name" value="SLC41 divalent cation transporters, integral membrane domain"/>
    <property type="match status" value="1"/>
</dbReference>
<name>A0A1M6YQL7_9FIRM</name>
<keyword evidence="12" id="KW-1185">Reference proteome</keyword>
<dbReference type="InterPro" id="IPR006668">
    <property type="entry name" value="Mg_transptr_MgtE_intracell_dom"/>
</dbReference>
<keyword evidence="9" id="KW-1003">Cell membrane</keyword>
<keyword evidence="9" id="KW-0479">Metal-binding</keyword>
<dbReference type="GO" id="GO:0015095">
    <property type="term" value="F:magnesium ion transmembrane transporter activity"/>
    <property type="evidence" value="ECO:0007669"/>
    <property type="project" value="UniProtKB-UniRule"/>
</dbReference>
<proteinExistence type="inferred from homology"/>
<comment type="function">
    <text evidence="9">Acts as a magnesium transporter.</text>
</comment>
<feature type="transmembrane region" description="Helical" evidence="9">
    <location>
        <begin position="361"/>
        <end position="380"/>
    </location>
</feature>
<comment type="subcellular location">
    <subcellularLocation>
        <location evidence="9">Cell membrane</location>
        <topology evidence="9">Multi-pass membrane protein</topology>
    </subcellularLocation>
    <subcellularLocation>
        <location evidence="1">Membrane</location>
        <topology evidence="1">Multi-pass membrane protein</topology>
    </subcellularLocation>
</comment>
<feature type="transmembrane region" description="Helical" evidence="9">
    <location>
        <begin position="392"/>
        <end position="413"/>
    </location>
</feature>
<feature type="domain" description="CBS" evidence="10">
    <location>
        <begin position="201"/>
        <end position="257"/>
    </location>
</feature>
<dbReference type="InterPro" id="IPR006669">
    <property type="entry name" value="MgtE_transporter"/>
</dbReference>